<proteinExistence type="predicted"/>
<accession>A0ABQ5Y1B5</accession>
<protein>
    <submittedName>
        <fullName evidence="1">Uncharacterized protein</fullName>
    </submittedName>
</protein>
<name>A0ABQ5Y1B5_9VIBR</name>
<dbReference type="Proteomes" id="UP001156669">
    <property type="component" value="Unassembled WGS sequence"/>
</dbReference>
<sequence length="83" mass="9508">MTNSFDLEFLKVTVILNREARARFRIYRPVVLWFKVSGEELELVVNRSLVLPELTRIADSLGLELAKVTVILNEKAQKYSSGL</sequence>
<dbReference type="EMBL" id="BSOE01000046">
    <property type="protein sequence ID" value="GLR04726.1"/>
    <property type="molecule type" value="Genomic_DNA"/>
</dbReference>
<organism evidence="1 2">
    <name type="scientific">Vibrio hyugaensis</name>
    <dbReference type="NCBI Taxonomy" id="1534743"/>
    <lineage>
        <taxon>Bacteria</taxon>
        <taxon>Pseudomonadati</taxon>
        <taxon>Pseudomonadota</taxon>
        <taxon>Gammaproteobacteria</taxon>
        <taxon>Vibrionales</taxon>
        <taxon>Vibrionaceae</taxon>
        <taxon>Vibrio</taxon>
    </lineage>
</organism>
<comment type="caution">
    <text evidence="1">The sequence shown here is derived from an EMBL/GenBank/DDBJ whole genome shotgun (WGS) entry which is preliminary data.</text>
</comment>
<evidence type="ECO:0000313" key="2">
    <source>
        <dbReference type="Proteomes" id="UP001156669"/>
    </source>
</evidence>
<dbReference type="RefSeq" id="WP_045399295.1">
    <property type="nucleotide sequence ID" value="NZ_BBLD01000021.1"/>
</dbReference>
<keyword evidence="2" id="KW-1185">Reference proteome</keyword>
<evidence type="ECO:0000313" key="1">
    <source>
        <dbReference type="EMBL" id="GLR04726.1"/>
    </source>
</evidence>
<reference evidence="2" key="1">
    <citation type="journal article" date="2019" name="Int. J. Syst. Evol. Microbiol.">
        <title>The Global Catalogue of Microorganisms (GCM) 10K type strain sequencing project: providing services to taxonomists for standard genome sequencing and annotation.</title>
        <authorList>
            <consortium name="The Broad Institute Genomics Platform"/>
            <consortium name="The Broad Institute Genome Sequencing Center for Infectious Disease"/>
            <person name="Wu L."/>
            <person name="Ma J."/>
        </authorList>
    </citation>
    <scope>NUCLEOTIDE SEQUENCE [LARGE SCALE GENOMIC DNA]</scope>
    <source>
        <strain evidence="2">NBRC 110633</strain>
    </source>
</reference>
<gene>
    <name evidence="1" type="ORF">GCM10007906_23140</name>
</gene>